<proteinExistence type="inferred from homology"/>
<evidence type="ECO:0000259" key="4">
    <source>
        <dbReference type="Pfam" id="PF25066"/>
    </source>
</evidence>
<dbReference type="SUPFAM" id="SSF50978">
    <property type="entry name" value="WD40 repeat-like"/>
    <property type="match status" value="1"/>
</dbReference>
<feature type="region of interest" description="Disordered" evidence="2">
    <location>
        <begin position="1"/>
        <end position="66"/>
    </location>
</feature>
<evidence type="ECO:0000313" key="5">
    <source>
        <dbReference type="EMBL" id="KAG7566994.1"/>
    </source>
</evidence>
<dbReference type="Pfam" id="PF25066">
    <property type="entry name" value="TPR_VPS8_2"/>
    <property type="match status" value="1"/>
</dbReference>
<evidence type="ECO:0000259" key="3">
    <source>
        <dbReference type="Pfam" id="PF12816"/>
    </source>
</evidence>
<feature type="region of interest" description="Disordered" evidence="2">
    <location>
        <begin position="501"/>
        <end position="529"/>
    </location>
</feature>
<dbReference type="GO" id="GO:0034058">
    <property type="term" value="P:endosomal vesicle fusion"/>
    <property type="evidence" value="ECO:0007669"/>
    <property type="project" value="TreeGrafter"/>
</dbReference>
<dbReference type="InterPro" id="IPR059070">
    <property type="entry name" value="TPR_VPS8_2"/>
</dbReference>
<dbReference type="InterPro" id="IPR015943">
    <property type="entry name" value="WD40/YVTN_repeat-like_dom_sf"/>
</dbReference>
<dbReference type="Proteomes" id="UP000812966">
    <property type="component" value="Unassembled WGS sequence"/>
</dbReference>
<evidence type="ECO:0000256" key="2">
    <source>
        <dbReference type="SAM" id="MobiDB-lite"/>
    </source>
</evidence>
<feature type="compositionally biased region" description="Polar residues" evidence="2">
    <location>
        <begin position="190"/>
        <end position="199"/>
    </location>
</feature>
<dbReference type="Gene3D" id="2.130.10.10">
    <property type="entry name" value="YVTN repeat-like/Quinoprotein amine dehydrogenase"/>
    <property type="match status" value="1"/>
</dbReference>
<gene>
    <name evidence="5" type="ORF">FFLO_01253</name>
</gene>
<feature type="region of interest" description="Disordered" evidence="2">
    <location>
        <begin position="133"/>
        <end position="233"/>
    </location>
</feature>
<dbReference type="EMBL" id="JABELV010000017">
    <property type="protein sequence ID" value="KAG7566994.1"/>
    <property type="molecule type" value="Genomic_DNA"/>
</dbReference>
<dbReference type="GO" id="GO:0006623">
    <property type="term" value="P:protein targeting to vacuole"/>
    <property type="evidence" value="ECO:0007669"/>
    <property type="project" value="InterPro"/>
</dbReference>
<keyword evidence="6" id="KW-1185">Reference proteome</keyword>
<dbReference type="PANTHER" id="PTHR12616:SF8">
    <property type="entry name" value="VACUOLAR PROTEIN SORTING-ASSOCIATED PROTEIN 8 HOMOLOG"/>
    <property type="match status" value="1"/>
</dbReference>
<feature type="domain" description="Vacuolar protein sorting-associated protein 8 central" evidence="3">
    <location>
        <begin position="868"/>
        <end position="1058"/>
    </location>
</feature>
<sequence length="1597" mass="177178">MDHPLASSAAGSGDSARDGVEHDGERIATPTDGDVMGSGPWAERHMADRPPYSFQASSEVAPEQDYQTRLSRLLDDDDDIGQEREAGHEWANYDRELSDMPVPLNVEDVGYFDESGIHDPSSWARDDYHSIPVTPRQESLPRAPPTLGSPAETWNRKDLDVESPAQSAYRRPSYLHPSISRLRAHDRRVSTSTTGTNANPFGLSPSKLGHDRAPSTASRRSAVSRKSSLMGPLISNDNFERAVDTEGDSERQPSMYEGNSVTSGIPIQAEEYRNRTAFTFQTMRTATDVLWPSTEDGHRMPPVTQPSIFGASGTPPKKKRFSLASAVSGRNVEEPVVPQLGEQDKGKPVVLDVKGVIAVGTDTGWVIVFDFEQQVKCICGMASIAQESGPVTALTVSPDGTFVAVGHLKGNVYLYDLANPGRPARSALALPLAALMSGRKEGHLIGTKIVDIDFVGKRHTAIVTSDETGRAFWWSLGKVMGVESNDVVRLLGGLPDAPAEKVSASGSGASTPDINPNGTNGGTAKPRSKGSTIYAGKVLPVGKVEHQSDTYHLTAFLTPSKLVIVGLKPTPRIWFKRSRGLEGGERARHVGCTAWLPAGFSSQREEAAYSDGSENVAESPDSDPIIAFSWGNSLRLVRVRSTTNSDRDARTLAFDDVLHWREDQPILALNWLNPEHLLIATSIHLSLLDVRNGQRVEHSQYSMLSRLSWNPDSRRERGVSGRLRTHRGKIFMLAETDLRAGSVLLWADRILALCHAGDFLSAIHLAVAYYSGTAGGNTIGLSADISARKSVLKARALSLMRSSLAYAFSQDRLTDGTYDSPDGRGVDLTPLFEDLADTCLNSCLLLDETSFAYEEVYEAYLQAGIQGIYLAKLEKTLLETRLRDIPPNLIQGLIQRHDDAGEYKKAEDVIWHVEPMSLDINQAITLCERNNLWDAYAYVFNQCMMDYLTPIAKFISLMRPSNAQRDLVSAEHLPQAYTLFRYLETTLIGCEFPDGRRLPEGQANRAREAIYTCLLSRGNIFLKQNQVMVDLEAGDFPVLRTILHYDTEALLHVLDIGFEDGYLNDSDAFTTPSRQEIVDALIKVMTPVDYPVGDITFMHIFLARNLPKYPQFIRLPSDITRQILISLARDPDIATREDRQLAAEHLLSVYLPPQVDERRIEFQHAQFYRILRADYAKTREWHEVIRCIIDDPEIEKEEVFEALREALTMSKSTSVAIGLPGRLPQMLAISVPLTARLLDDFAPTLHREASASLQSIPVKQFAYLGALLQPEMLDMDEEGSQLRPRASVSTRLAQSDIQDYVRLLCQLEPRQLLPWMQTYRSLLDMKMTTATCENQEAKSAVVWAMDTAGNAAGAIRKLNEYLTEEAAPFCADQEDVASLGTDYRLKSIRELVSTGIQVCTRAERVNQERSSTETLWFDLLARLVRVAQSALRSSGDELFAVRLDMIKREHQGLLLVGTLRQCIQDTLAALISSSTSSTISFPRLFRRLVQASGTEDDAESASVYSEFRLILVSMLSTYHGEEDMLVLATKLVQGEVFGWMRELTANRIAGWRVDSTKCTLCSVRFRLTERDDEKAEDEAASICIPRTGLAYHWACAR</sequence>
<dbReference type="Pfam" id="PF23410">
    <property type="entry name" value="Beta-prop_VPS8"/>
    <property type="match status" value="1"/>
</dbReference>
<dbReference type="GO" id="GO:0030897">
    <property type="term" value="C:HOPS complex"/>
    <property type="evidence" value="ECO:0007669"/>
    <property type="project" value="TreeGrafter"/>
</dbReference>
<dbReference type="InterPro" id="IPR036322">
    <property type="entry name" value="WD40_repeat_dom_sf"/>
</dbReference>
<feature type="compositionally biased region" description="Low complexity" evidence="2">
    <location>
        <begin position="214"/>
        <end position="228"/>
    </location>
</feature>
<feature type="compositionally biased region" description="Polar residues" evidence="2">
    <location>
        <begin position="504"/>
        <end position="518"/>
    </location>
</feature>
<feature type="compositionally biased region" description="Basic and acidic residues" evidence="2">
    <location>
        <begin position="15"/>
        <end position="26"/>
    </location>
</feature>
<organism evidence="5 6">
    <name type="scientific">Filobasidium floriforme</name>
    <dbReference type="NCBI Taxonomy" id="5210"/>
    <lineage>
        <taxon>Eukaryota</taxon>
        <taxon>Fungi</taxon>
        <taxon>Dikarya</taxon>
        <taxon>Basidiomycota</taxon>
        <taxon>Agaricomycotina</taxon>
        <taxon>Tremellomycetes</taxon>
        <taxon>Filobasidiales</taxon>
        <taxon>Filobasidiaceae</taxon>
        <taxon>Filobasidium</taxon>
    </lineage>
</organism>
<reference evidence="5" key="1">
    <citation type="submission" date="2020-04" db="EMBL/GenBank/DDBJ databases">
        <title>Analysis of mating type loci in Filobasidium floriforme.</title>
        <authorList>
            <person name="Nowrousian M."/>
        </authorList>
    </citation>
    <scope>NUCLEOTIDE SEQUENCE</scope>
    <source>
        <strain evidence="5">CBS 6242</strain>
    </source>
</reference>
<evidence type="ECO:0000313" key="6">
    <source>
        <dbReference type="Proteomes" id="UP000812966"/>
    </source>
</evidence>
<comment type="caution">
    <text evidence="5">The sequence shown here is derived from an EMBL/GenBank/DDBJ whole genome shotgun (WGS) entry which is preliminary data.</text>
</comment>
<accession>A0A8K0JPX1</accession>
<dbReference type="Pfam" id="PF12816">
    <property type="entry name" value="TPR_Vps8"/>
    <property type="match status" value="1"/>
</dbReference>
<comment type="similarity">
    <text evidence="1">Belongs to the VPS8 family.</text>
</comment>
<feature type="compositionally biased region" description="Low complexity" evidence="2">
    <location>
        <begin position="1"/>
        <end position="14"/>
    </location>
</feature>
<dbReference type="PANTHER" id="PTHR12616">
    <property type="entry name" value="VACUOLAR PROTEIN SORTING VPS41"/>
    <property type="match status" value="1"/>
</dbReference>
<feature type="domain" description="VPS8-like TPR-like repeats" evidence="4">
    <location>
        <begin position="1402"/>
        <end position="1547"/>
    </location>
</feature>
<dbReference type="InterPro" id="IPR045111">
    <property type="entry name" value="Vps41/Vps8"/>
</dbReference>
<dbReference type="InterPro" id="IPR025941">
    <property type="entry name" value="Vps8_central_dom"/>
</dbReference>
<protein>
    <recommendedName>
        <fullName evidence="7">Vacuolar protein sorting-associated protein 8 central domain-containing protein</fullName>
    </recommendedName>
</protein>
<evidence type="ECO:0000256" key="1">
    <source>
        <dbReference type="ARBA" id="ARBA00009422"/>
    </source>
</evidence>
<name>A0A8K0JPX1_9TREE</name>
<dbReference type="GO" id="GO:0005770">
    <property type="term" value="C:late endosome"/>
    <property type="evidence" value="ECO:0007669"/>
    <property type="project" value="TreeGrafter"/>
</dbReference>
<evidence type="ECO:0008006" key="7">
    <source>
        <dbReference type="Google" id="ProtNLM"/>
    </source>
</evidence>